<keyword evidence="3" id="KW-0378">Hydrolase</keyword>
<proteinExistence type="inferred from homology"/>
<dbReference type="EMBL" id="SNRW01003437">
    <property type="protein sequence ID" value="KAA6389836.1"/>
    <property type="molecule type" value="Genomic_DNA"/>
</dbReference>
<dbReference type="GO" id="GO:0004725">
    <property type="term" value="F:protein tyrosine phosphatase activity"/>
    <property type="evidence" value="ECO:0007669"/>
    <property type="project" value="UniProtKB-EC"/>
</dbReference>
<accession>A0A5J4W5E2</accession>
<comment type="similarity">
    <text evidence="1">Belongs to the protein-tyrosine phosphatase family. Non-receptor class dual specificity subfamily.</text>
</comment>
<reference evidence="5 6" key="1">
    <citation type="submission" date="2019-03" db="EMBL/GenBank/DDBJ databases">
        <title>Single cell metagenomics reveals metabolic interactions within the superorganism composed of flagellate Streblomastix strix and complex community of Bacteroidetes bacteria on its surface.</title>
        <authorList>
            <person name="Treitli S.C."/>
            <person name="Kolisko M."/>
            <person name="Husnik F."/>
            <person name="Keeling P."/>
            <person name="Hampl V."/>
        </authorList>
    </citation>
    <scope>NUCLEOTIDE SEQUENCE [LARGE SCALE GENOMIC DNA]</scope>
    <source>
        <strain evidence="5">ST1C</strain>
    </source>
</reference>
<evidence type="ECO:0000256" key="2">
    <source>
        <dbReference type="ARBA" id="ARBA00013064"/>
    </source>
</evidence>
<evidence type="ECO:0000256" key="1">
    <source>
        <dbReference type="ARBA" id="ARBA00008601"/>
    </source>
</evidence>
<name>A0A5J4W5E2_9EUKA</name>
<organism evidence="5 6">
    <name type="scientific">Streblomastix strix</name>
    <dbReference type="NCBI Taxonomy" id="222440"/>
    <lineage>
        <taxon>Eukaryota</taxon>
        <taxon>Metamonada</taxon>
        <taxon>Preaxostyla</taxon>
        <taxon>Oxymonadida</taxon>
        <taxon>Streblomastigidae</taxon>
        <taxon>Streblomastix</taxon>
    </lineage>
</organism>
<sequence>MTHERLDGSDSSQCNSIFIEKPEWLTQFSQEENNLDCPKCHKRLGYYRWSGEQCDCGMWVTPSFKITRSKVDMPVPVNSEQMSIIRPQGGSAE</sequence>
<dbReference type="PANTHER" id="PTHR45848">
    <property type="entry name" value="DUAL SPECIFICITY PROTEIN PHOSPHATASE 12 FAMILY MEMBER"/>
    <property type="match status" value="1"/>
</dbReference>
<evidence type="ECO:0000256" key="3">
    <source>
        <dbReference type="ARBA" id="ARBA00022801"/>
    </source>
</evidence>
<evidence type="ECO:0000313" key="5">
    <source>
        <dbReference type="EMBL" id="KAA6389836.1"/>
    </source>
</evidence>
<dbReference type="Proteomes" id="UP000324800">
    <property type="component" value="Unassembled WGS sequence"/>
</dbReference>
<gene>
    <name evidence="5" type="ORF">EZS28_014635</name>
</gene>
<dbReference type="PANTHER" id="PTHR45848:SF4">
    <property type="entry name" value="DUAL SPECIFICITY PROTEIN PHOSPHATASE 12"/>
    <property type="match status" value="1"/>
</dbReference>
<evidence type="ECO:0000313" key="6">
    <source>
        <dbReference type="Proteomes" id="UP000324800"/>
    </source>
</evidence>
<keyword evidence="4" id="KW-0904">Protein phosphatase</keyword>
<evidence type="ECO:0000256" key="4">
    <source>
        <dbReference type="ARBA" id="ARBA00022912"/>
    </source>
</evidence>
<dbReference type="OrthoDB" id="2017893at2759"/>
<protein>
    <recommendedName>
        <fullName evidence="2">protein-tyrosine-phosphatase</fullName>
        <ecNumber evidence="2">3.1.3.48</ecNumber>
    </recommendedName>
</protein>
<dbReference type="AlphaFoldDB" id="A0A5J4W5E2"/>
<comment type="caution">
    <text evidence="5">The sequence shown here is derived from an EMBL/GenBank/DDBJ whole genome shotgun (WGS) entry which is preliminary data.</text>
</comment>
<dbReference type="EC" id="3.1.3.48" evidence="2"/>
<dbReference type="GO" id="GO:0008138">
    <property type="term" value="F:protein tyrosine/serine/threonine phosphatase activity"/>
    <property type="evidence" value="ECO:0007669"/>
    <property type="project" value="TreeGrafter"/>
</dbReference>